<reference evidence="3" key="1">
    <citation type="submission" date="2020-02" db="EMBL/GenBank/DDBJ databases">
        <authorList>
            <person name="Meier V. D."/>
        </authorList>
    </citation>
    <scope>NUCLEOTIDE SEQUENCE</scope>
    <source>
        <strain evidence="3">AVDCRST_MAG64</strain>
    </source>
</reference>
<evidence type="ECO:0000256" key="1">
    <source>
        <dbReference type="SAM" id="MobiDB-lite"/>
    </source>
</evidence>
<dbReference type="Gene3D" id="2.160.20.10">
    <property type="entry name" value="Single-stranded right-handed beta-helix, Pectin lyase-like"/>
    <property type="match status" value="1"/>
</dbReference>
<dbReference type="SUPFAM" id="SSF51126">
    <property type="entry name" value="Pectin lyase-like"/>
    <property type="match status" value="1"/>
</dbReference>
<dbReference type="AlphaFoldDB" id="A0A6J4PEJ0"/>
<feature type="non-terminal residue" evidence="3">
    <location>
        <position position="95"/>
    </location>
</feature>
<dbReference type="EMBL" id="CADCUQ010000474">
    <property type="protein sequence ID" value="CAA9407865.1"/>
    <property type="molecule type" value="Genomic_DNA"/>
</dbReference>
<keyword evidence="2" id="KW-0732">Signal</keyword>
<feature type="region of interest" description="Disordered" evidence="1">
    <location>
        <begin position="25"/>
        <end position="49"/>
    </location>
</feature>
<accession>A0A6J4PEJ0</accession>
<evidence type="ECO:0008006" key="4">
    <source>
        <dbReference type="Google" id="ProtNLM"/>
    </source>
</evidence>
<dbReference type="InterPro" id="IPR012334">
    <property type="entry name" value="Pectin_lyas_fold"/>
</dbReference>
<organism evidence="3">
    <name type="scientific">uncultured Phycisphaerae bacterium</name>
    <dbReference type="NCBI Taxonomy" id="904963"/>
    <lineage>
        <taxon>Bacteria</taxon>
        <taxon>Pseudomonadati</taxon>
        <taxon>Planctomycetota</taxon>
        <taxon>Phycisphaerae</taxon>
        <taxon>environmental samples</taxon>
    </lineage>
</organism>
<dbReference type="InterPro" id="IPR011050">
    <property type="entry name" value="Pectin_lyase_fold/virulence"/>
</dbReference>
<protein>
    <recommendedName>
        <fullName evidence="4">Pectate lyase superfamily protein domain-containing protein</fullName>
    </recommendedName>
</protein>
<name>A0A6J4PEJ0_9BACT</name>
<proteinExistence type="predicted"/>
<evidence type="ECO:0000313" key="3">
    <source>
        <dbReference type="EMBL" id="CAA9407865.1"/>
    </source>
</evidence>
<feature type="signal peptide" evidence="2">
    <location>
        <begin position="1"/>
        <end position="28"/>
    </location>
</feature>
<gene>
    <name evidence="3" type="ORF">AVDCRST_MAG64-2119</name>
</gene>
<evidence type="ECO:0000256" key="2">
    <source>
        <dbReference type="SAM" id="SignalP"/>
    </source>
</evidence>
<sequence length="95" mass="9572">MRTFFVAALFTCLAVSLTLLPERTPQPAAETSDAATSDPGAGPAFSPMDYGATGDGVANDRAAVVAAIDAAIAAGGYVDGGDRLYGSDDDIHYTG</sequence>
<feature type="chain" id="PRO_5026887205" description="Pectate lyase superfamily protein domain-containing protein" evidence="2">
    <location>
        <begin position="29"/>
        <end position="95"/>
    </location>
</feature>